<evidence type="ECO:0000313" key="2">
    <source>
        <dbReference type="Proteomes" id="UP000233837"/>
    </source>
</evidence>
<protein>
    <submittedName>
        <fullName evidence="1">Putative mitochondrial protein</fullName>
    </submittedName>
</protein>
<keyword evidence="2" id="KW-1185">Reference proteome</keyword>
<reference evidence="1 2" key="1">
    <citation type="journal article" date="2016" name="Sci. Rep.">
        <title>The Dendrobium catenatum Lindl. genome sequence provides insights into polysaccharide synthase, floral development and adaptive evolution.</title>
        <authorList>
            <person name="Zhang G.Q."/>
            <person name="Xu Q."/>
            <person name="Bian C."/>
            <person name="Tsai W.C."/>
            <person name="Yeh C.M."/>
            <person name="Liu K.W."/>
            <person name="Yoshida K."/>
            <person name="Zhang L.S."/>
            <person name="Chang S.B."/>
            <person name="Chen F."/>
            <person name="Shi Y."/>
            <person name="Su Y.Y."/>
            <person name="Zhang Y.Q."/>
            <person name="Chen L.J."/>
            <person name="Yin Y."/>
            <person name="Lin M."/>
            <person name="Huang H."/>
            <person name="Deng H."/>
            <person name="Wang Z.W."/>
            <person name="Zhu S.L."/>
            <person name="Zhao X."/>
            <person name="Deng C."/>
            <person name="Niu S.C."/>
            <person name="Huang J."/>
            <person name="Wang M."/>
            <person name="Liu G.H."/>
            <person name="Yang H.J."/>
            <person name="Xiao X.J."/>
            <person name="Hsiao Y.Y."/>
            <person name="Wu W.L."/>
            <person name="Chen Y.Y."/>
            <person name="Mitsuda N."/>
            <person name="Ohme-Takagi M."/>
            <person name="Luo Y.B."/>
            <person name="Van de Peer Y."/>
            <person name="Liu Z.J."/>
        </authorList>
    </citation>
    <scope>NUCLEOTIDE SEQUENCE [LARGE SCALE GENOMIC DNA]</scope>
    <source>
        <tissue evidence="1">The whole plant</tissue>
    </source>
</reference>
<gene>
    <name evidence="1" type="ORF">MA16_Dca016015</name>
</gene>
<accession>A0A2I0VJQ6</accession>
<evidence type="ECO:0000313" key="1">
    <source>
        <dbReference type="EMBL" id="PKU63649.1"/>
    </source>
</evidence>
<proteinExistence type="predicted"/>
<name>A0A2I0VJQ6_9ASPA</name>
<sequence>MCRNFLWNKKEGNYGMHYISWNTLCKPKNKGGYGLQSIVEKLGPLRSKFALNFIKNPYSLLNRVLRAKYGNVLWNIFDRCNCSATWKIILNGAYYLHPIMRWRTTNGKNVDTFKDIWILDKTIDKWPKFVYVLIPEFAQVSAFISNGMWDTNKLKICFG</sequence>
<dbReference type="Proteomes" id="UP000233837">
    <property type="component" value="Unassembled WGS sequence"/>
</dbReference>
<dbReference type="EMBL" id="KZ503467">
    <property type="protein sequence ID" value="PKU63649.1"/>
    <property type="molecule type" value="Genomic_DNA"/>
</dbReference>
<reference evidence="1 2" key="2">
    <citation type="journal article" date="2017" name="Nature">
        <title>The Apostasia genome and the evolution of orchids.</title>
        <authorList>
            <person name="Zhang G.Q."/>
            <person name="Liu K.W."/>
            <person name="Li Z."/>
            <person name="Lohaus R."/>
            <person name="Hsiao Y.Y."/>
            <person name="Niu S.C."/>
            <person name="Wang J.Y."/>
            <person name="Lin Y.C."/>
            <person name="Xu Q."/>
            <person name="Chen L.J."/>
            <person name="Yoshida K."/>
            <person name="Fujiwara S."/>
            <person name="Wang Z.W."/>
            <person name="Zhang Y.Q."/>
            <person name="Mitsuda N."/>
            <person name="Wang M."/>
            <person name="Liu G.H."/>
            <person name="Pecoraro L."/>
            <person name="Huang H.X."/>
            <person name="Xiao X.J."/>
            <person name="Lin M."/>
            <person name="Wu X.Y."/>
            <person name="Wu W.L."/>
            <person name="Chen Y.Y."/>
            <person name="Chang S.B."/>
            <person name="Sakamoto S."/>
            <person name="Ohme-Takagi M."/>
            <person name="Yagi M."/>
            <person name="Zeng S.J."/>
            <person name="Shen C.Y."/>
            <person name="Yeh C.M."/>
            <person name="Luo Y.B."/>
            <person name="Tsai W.C."/>
            <person name="Van de Peer Y."/>
            <person name="Liu Z.J."/>
        </authorList>
    </citation>
    <scope>NUCLEOTIDE SEQUENCE [LARGE SCALE GENOMIC DNA]</scope>
    <source>
        <tissue evidence="1">The whole plant</tissue>
    </source>
</reference>
<organism evidence="1 2">
    <name type="scientific">Dendrobium catenatum</name>
    <dbReference type="NCBI Taxonomy" id="906689"/>
    <lineage>
        <taxon>Eukaryota</taxon>
        <taxon>Viridiplantae</taxon>
        <taxon>Streptophyta</taxon>
        <taxon>Embryophyta</taxon>
        <taxon>Tracheophyta</taxon>
        <taxon>Spermatophyta</taxon>
        <taxon>Magnoliopsida</taxon>
        <taxon>Liliopsida</taxon>
        <taxon>Asparagales</taxon>
        <taxon>Orchidaceae</taxon>
        <taxon>Epidendroideae</taxon>
        <taxon>Malaxideae</taxon>
        <taxon>Dendrobiinae</taxon>
        <taxon>Dendrobium</taxon>
    </lineage>
</organism>
<dbReference type="AlphaFoldDB" id="A0A2I0VJQ6"/>